<gene>
    <name evidence="9" type="ORF">LKD47_10795</name>
</gene>
<protein>
    <submittedName>
        <fullName evidence="9">AI-2E family transporter</fullName>
    </submittedName>
</protein>
<reference evidence="9" key="1">
    <citation type="submission" date="2021-10" db="EMBL/GenBank/DDBJ databases">
        <title>Anaerobic single-cell dispensing facilitates the cultivation of human gut bacteria.</title>
        <authorList>
            <person name="Afrizal A."/>
        </authorList>
    </citation>
    <scope>NUCLEOTIDE SEQUENCE</scope>
    <source>
        <strain evidence="9">CLA-AA-H204</strain>
    </source>
</reference>
<evidence type="ECO:0000256" key="1">
    <source>
        <dbReference type="ARBA" id="ARBA00004651"/>
    </source>
</evidence>
<evidence type="ECO:0000256" key="2">
    <source>
        <dbReference type="ARBA" id="ARBA00009773"/>
    </source>
</evidence>
<dbReference type="EMBL" id="JAJEQW010000012">
    <property type="protein sequence ID" value="MCC2242785.1"/>
    <property type="molecule type" value="Genomic_DNA"/>
</dbReference>
<feature type="transmembrane region" description="Helical" evidence="8">
    <location>
        <begin position="321"/>
        <end position="339"/>
    </location>
</feature>
<sequence length="444" mass="50234">MEEDKKKSGKTEHEMRWYISLAVLVFVLFCCCTMFFFMIYRYNGVSKGWDTIMKVLQPITFGLVIAYLINPIMKFFEKHLLHFLEPRVQKEKKCRKIARSIATGGAVVVFVLIVILLFAMMIPQLISSISGMVNSLPKQVDSFIDWFNGLTNSDNEIIQSLETNMMDMVTYLENWVKESFLPNIQTYITSITSGVINMVKVLMNAIIGLIVSVYVLMTKEKFIGQSKKIVYAIFKPVRGNVIIDTFRKSNEIFGGFISGKLLDSAIIGVLCYICLLIMKMPYTLLVSVFVGLTNIIPFFGPFIGAIPSVIIIALADPIKGIYFLIFIFILQQVDGNIIGPKILGDSTGLNSFWVVFAIMVGGGLFGIGGMILGVPTFAVIYYIIDKTVDYCLRKRKLPEDTDEYIRLEKVDEKTNEIVLLEEPVEEASEKKELHIPSIKKKEKK</sequence>
<proteinExistence type="inferred from homology"/>
<evidence type="ECO:0000256" key="7">
    <source>
        <dbReference type="ARBA" id="ARBA00023136"/>
    </source>
</evidence>
<evidence type="ECO:0000313" key="10">
    <source>
        <dbReference type="Proteomes" id="UP001198893"/>
    </source>
</evidence>
<feature type="transmembrane region" description="Helical" evidence="8">
    <location>
        <begin position="284"/>
        <end position="314"/>
    </location>
</feature>
<dbReference type="GO" id="GO:0055085">
    <property type="term" value="P:transmembrane transport"/>
    <property type="evidence" value="ECO:0007669"/>
    <property type="project" value="TreeGrafter"/>
</dbReference>
<evidence type="ECO:0000256" key="6">
    <source>
        <dbReference type="ARBA" id="ARBA00022989"/>
    </source>
</evidence>
<dbReference type="GO" id="GO:0005886">
    <property type="term" value="C:plasma membrane"/>
    <property type="evidence" value="ECO:0007669"/>
    <property type="project" value="UniProtKB-SubCell"/>
</dbReference>
<feature type="transmembrane region" description="Helical" evidence="8">
    <location>
        <begin position="195"/>
        <end position="217"/>
    </location>
</feature>
<keyword evidence="7 8" id="KW-0472">Membrane</keyword>
<feature type="transmembrane region" description="Helical" evidence="8">
    <location>
        <begin position="261"/>
        <end position="278"/>
    </location>
</feature>
<keyword evidence="6 8" id="KW-1133">Transmembrane helix</keyword>
<evidence type="ECO:0000313" key="9">
    <source>
        <dbReference type="EMBL" id="MCC2242785.1"/>
    </source>
</evidence>
<comment type="subcellular location">
    <subcellularLocation>
        <location evidence="1">Cell membrane</location>
        <topology evidence="1">Multi-pass membrane protein</topology>
    </subcellularLocation>
</comment>
<feature type="transmembrane region" description="Helical" evidence="8">
    <location>
        <begin position="351"/>
        <end position="384"/>
    </location>
</feature>
<accession>A0AAW4WJ49</accession>
<evidence type="ECO:0000256" key="5">
    <source>
        <dbReference type="ARBA" id="ARBA00022692"/>
    </source>
</evidence>
<dbReference type="RefSeq" id="WP_227710463.1">
    <property type="nucleotide sequence ID" value="NZ_JAJEQW010000012.1"/>
</dbReference>
<dbReference type="PANTHER" id="PTHR21716">
    <property type="entry name" value="TRANSMEMBRANE PROTEIN"/>
    <property type="match status" value="1"/>
</dbReference>
<dbReference type="Proteomes" id="UP001198893">
    <property type="component" value="Unassembled WGS sequence"/>
</dbReference>
<keyword evidence="5 8" id="KW-0812">Transmembrane</keyword>
<dbReference type="InterPro" id="IPR002549">
    <property type="entry name" value="AI-2E-like"/>
</dbReference>
<name>A0AAW4WJ49_9FIRM</name>
<feature type="transmembrane region" description="Helical" evidence="8">
    <location>
        <begin position="97"/>
        <end position="122"/>
    </location>
</feature>
<comment type="similarity">
    <text evidence="2">Belongs to the autoinducer-2 exporter (AI-2E) (TC 2.A.86) family.</text>
</comment>
<dbReference type="PANTHER" id="PTHR21716:SF53">
    <property type="entry name" value="PERMEASE PERM-RELATED"/>
    <property type="match status" value="1"/>
</dbReference>
<comment type="caution">
    <text evidence="9">The sequence shown here is derived from an EMBL/GenBank/DDBJ whole genome shotgun (WGS) entry which is preliminary data.</text>
</comment>
<dbReference type="Pfam" id="PF01594">
    <property type="entry name" value="AI-2E_transport"/>
    <property type="match status" value="1"/>
</dbReference>
<dbReference type="AlphaFoldDB" id="A0AAW4WJ49"/>
<evidence type="ECO:0000256" key="4">
    <source>
        <dbReference type="ARBA" id="ARBA00022475"/>
    </source>
</evidence>
<keyword evidence="3" id="KW-0813">Transport</keyword>
<feature type="transmembrane region" description="Helical" evidence="8">
    <location>
        <begin position="55"/>
        <end position="76"/>
    </location>
</feature>
<evidence type="ECO:0000256" key="3">
    <source>
        <dbReference type="ARBA" id="ARBA00022448"/>
    </source>
</evidence>
<feature type="transmembrane region" description="Helical" evidence="8">
    <location>
        <begin position="21"/>
        <end position="43"/>
    </location>
</feature>
<keyword evidence="4" id="KW-1003">Cell membrane</keyword>
<evidence type="ECO:0000256" key="8">
    <source>
        <dbReference type="SAM" id="Phobius"/>
    </source>
</evidence>
<organism evidence="9 10">
    <name type="scientific">Roseburia amylophila</name>
    <dbReference type="NCBI Taxonomy" id="2981794"/>
    <lineage>
        <taxon>Bacteria</taxon>
        <taxon>Bacillati</taxon>
        <taxon>Bacillota</taxon>
        <taxon>Clostridia</taxon>
        <taxon>Lachnospirales</taxon>
        <taxon>Lachnospiraceae</taxon>
        <taxon>Roseburia</taxon>
    </lineage>
</organism>